<dbReference type="InterPro" id="IPR003347">
    <property type="entry name" value="JmjC_dom"/>
</dbReference>
<dbReference type="InterPro" id="IPR014710">
    <property type="entry name" value="RmlC-like_jellyroll"/>
</dbReference>
<evidence type="ECO:0000313" key="4">
    <source>
        <dbReference type="Proteomes" id="UP000031532"/>
    </source>
</evidence>
<dbReference type="Proteomes" id="UP000031532">
    <property type="component" value="Unassembled WGS sequence"/>
</dbReference>
<dbReference type="PANTHER" id="PTHR12461:SF105">
    <property type="entry name" value="HYPOXIA-INDUCIBLE FACTOR 1-ALPHA INHIBITOR"/>
    <property type="match status" value="1"/>
</dbReference>
<accession>A0A9X5E5E7</accession>
<dbReference type="EMBL" id="JTJC03000003">
    <property type="protein sequence ID" value="NHC35542.1"/>
    <property type="molecule type" value="Genomic_DNA"/>
</dbReference>
<evidence type="ECO:0000259" key="2">
    <source>
        <dbReference type="PROSITE" id="PS51184"/>
    </source>
</evidence>
<keyword evidence="1" id="KW-1133">Transmembrane helix</keyword>
<dbReference type="InterPro" id="IPR041667">
    <property type="entry name" value="Cupin_8"/>
</dbReference>
<dbReference type="AlphaFoldDB" id="A0A9X5E5E7"/>
<dbReference type="SUPFAM" id="SSF51197">
    <property type="entry name" value="Clavaminate synthase-like"/>
    <property type="match status" value="1"/>
</dbReference>
<feature type="transmembrane region" description="Helical" evidence="1">
    <location>
        <begin position="285"/>
        <end position="307"/>
    </location>
</feature>
<protein>
    <submittedName>
        <fullName evidence="3">Cupin-like domain-containing protein</fullName>
    </submittedName>
</protein>
<reference evidence="3 4" key="1">
    <citation type="journal article" date="2015" name="Genome Announc.">
        <title>Draft Genome Sequence of the Terrestrial Cyanobacterium Scytonema millei VB511283, Isolated from Eastern India.</title>
        <authorList>
            <person name="Sen D."/>
            <person name="Chandrababunaidu M.M."/>
            <person name="Singh D."/>
            <person name="Sanghi N."/>
            <person name="Ghorai A."/>
            <person name="Mishra G.P."/>
            <person name="Madduluri M."/>
            <person name="Adhikary S.P."/>
            <person name="Tripathy S."/>
        </authorList>
    </citation>
    <scope>NUCLEOTIDE SEQUENCE [LARGE SCALE GENOMIC DNA]</scope>
    <source>
        <strain evidence="3 4">VB511283</strain>
    </source>
</reference>
<dbReference type="OrthoDB" id="118524at2"/>
<dbReference type="PANTHER" id="PTHR12461">
    <property type="entry name" value="HYPOXIA-INDUCIBLE FACTOR 1 ALPHA INHIBITOR-RELATED"/>
    <property type="match status" value="1"/>
</dbReference>
<dbReference type="Gene3D" id="2.60.120.10">
    <property type="entry name" value="Jelly Rolls"/>
    <property type="match status" value="1"/>
</dbReference>
<name>A0A9X5E5E7_9CYAN</name>
<dbReference type="RefSeq" id="WP_039713461.1">
    <property type="nucleotide sequence ID" value="NZ_JTJC03000003.1"/>
</dbReference>
<sequence>MRLTSGNVADSIADNTTFSITRRDLSSISPDLFFEKYQKMGIPVIITGLKVDDWNLDYLCEKLGQQEFLFRYYGQERYQQDKRTWQNIGSGVPLKTMSFNEYAKLLYSHEAHEKDIYLAKCSLKNIKLVDNNSLTSIGEQIGLTKAIGNLNLWVAPGGHLECLHYDTLDGTLIQMHGAKKVLLFPPSQTYNLYPFSVFVHLLRGLELRAWFSTVYPENPDFVAFPKLKRALEHKQEIVLEPGEMLYIPMGWWHEVTALGNDMVCSVNQFWGVYPTSRAIFSWCRWRVIFSNMLAIPYLLVKFAIAFLSQRRQQQIKQIFYRF</sequence>
<comment type="caution">
    <text evidence="3">The sequence shown here is derived from an EMBL/GenBank/DDBJ whole genome shotgun (WGS) entry which is preliminary data.</text>
</comment>
<keyword evidence="1" id="KW-0472">Membrane</keyword>
<dbReference type="PROSITE" id="PS51184">
    <property type="entry name" value="JMJC"/>
    <property type="match status" value="1"/>
</dbReference>
<dbReference type="Pfam" id="PF13621">
    <property type="entry name" value="Cupin_8"/>
    <property type="match status" value="1"/>
</dbReference>
<keyword evidence="1" id="KW-0812">Transmembrane</keyword>
<evidence type="ECO:0000256" key="1">
    <source>
        <dbReference type="SAM" id="Phobius"/>
    </source>
</evidence>
<organism evidence="3 4">
    <name type="scientific">Scytonema millei VB511283</name>
    <dbReference type="NCBI Taxonomy" id="1245923"/>
    <lineage>
        <taxon>Bacteria</taxon>
        <taxon>Bacillati</taxon>
        <taxon>Cyanobacteriota</taxon>
        <taxon>Cyanophyceae</taxon>
        <taxon>Nostocales</taxon>
        <taxon>Scytonemataceae</taxon>
        <taxon>Scytonema</taxon>
    </lineage>
</organism>
<gene>
    <name evidence="3" type="ORF">QH73_0012870</name>
</gene>
<keyword evidence="4" id="KW-1185">Reference proteome</keyword>
<evidence type="ECO:0000313" key="3">
    <source>
        <dbReference type="EMBL" id="NHC35542.1"/>
    </source>
</evidence>
<proteinExistence type="predicted"/>
<feature type="domain" description="JmjC" evidence="2">
    <location>
        <begin position="101"/>
        <end position="287"/>
    </location>
</feature>